<protein>
    <submittedName>
        <fullName evidence="2">Transcriptional regulator</fullName>
    </submittedName>
</protein>
<dbReference type="Gene3D" id="1.10.10.10">
    <property type="entry name" value="Winged helix-like DNA-binding domain superfamily/Winged helix DNA-binding domain"/>
    <property type="match status" value="1"/>
</dbReference>
<proteinExistence type="predicted"/>
<dbReference type="InterPro" id="IPR036388">
    <property type="entry name" value="WH-like_DNA-bd_sf"/>
</dbReference>
<evidence type="ECO:0000313" key="2">
    <source>
        <dbReference type="EMBL" id="QMS99058.1"/>
    </source>
</evidence>
<dbReference type="SUPFAM" id="SSF46785">
    <property type="entry name" value="Winged helix' DNA-binding domain"/>
    <property type="match status" value="1"/>
</dbReference>
<dbReference type="InterPro" id="IPR036390">
    <property type="entry name" value="WH_DNA-bd_sf"/>
</dbReference>
<reference evidence="4" key="2">
    <citation type="submission" date="2020-07" db="EMBL/GenBank/DDBJ databases">
        <title>Flavobacterium sp. xlx-214.</title>
        <authorList>
            <person name="Yang C."/>
        </authorList>
    </citation>
    <scope>NUCLEOTIDE SEQUENCE [LARGE SCALE GENOMIC DNA]</scope>
    <source>
        <strain evidence="4">CX-624</strain>
    </source>
</reference>
<reference evidence="1" key="3">
    <citation type="submission" date="2020-07" db="EMBL/GenBank/DDBJ databases">
        <authorList>
            <person name="Yang C."/>
        </authorList>
    </citation>
    <scope>NUCLEOTIDE SEQUENCE</scope>
    <source>
        <strain evidence="1">Cx-624</strain>
    </source>
</reference>
<accession>A0A7D7LSY5</accession>
<dbReference type="AlphaFoldDB" id="A0A7D7LSY5"/>
<evidence type="ECO:0000313" key="4">
    <source>
        <dbReference type="Proteomes" id="UP000539710"/>
    </source>
</evidence>
<dbReference type="RefSeq" id="WP_181887403.1">
    <property type="nucleotide sequence ID" value="NZ_CP059472.1"/>
</dbReference>
<dbReference type="KEGG" id="cbau:H1R16_03360"/>
<name>A0A7D7LSY5_9FLAO</name>
<evidence type="ECO:0000313" key="3">
    <source>
        <dbReference type="Proteomes" id="UP000515349"/>
    </source>
</evidence>
<dbReference type="Proteomes" id="UP000515349">
    <property type="component" value="Chromosome"/>
</dbReference>
<dbReference type="Proteomes" id="UP000539710">
    <property type="component" value="Unassembled WGS sequence"/>
</dbReference>
<keyword evidence="4" id="KW-1185">Reference proteome</keyword>
<dbReference type="EMBL" id="JACEUX010000003">
    <property type="protein sequence ID" value="MBA5247295.1"/>
    <property type="molecule type" value="Genomic_DNA"/>
</dbReference>
<reference evidence="2 3" key="1">
    <citation type="submission" date="2020-07" db="EMBL/GenBank/DDBJ databases">
        <title>Chryseobacterium sp.cx-624.</title>
        <authorList>
            <person name="Yang C."/>
        </authorList>
    </citation>
    <scope>NUCLEOTIDE SEQUENCE [LARGE SCALE GENOMIC DNA]</scope>
    <source>
        <strain evidence="3">cx-624</strain>
        <strain evidence="2">Cx-624</strain>
    </source>
</reference>
<gene>
    <name evidence="2" type="ORF">H1R16_03360</name>
    <name evidence="1" type="ORF">H2507_08950</name>
</gene>
<sequence>MPKTLKIDQQIFQNLVTFYSETFNLPPLAAKIYAYLLFDFEKKGISFDEFVEIFCASKSSVSSNISILFTMQLIQDFNKINERKRYFVVNDNFLKLRYTQIIERLSKEIEILDSIQEFRGQSDDKYMVYKELMTTNINNIKNSLSKL</sequence>
<dbReference type="EMBL" id="CP059472">
    <property type="protein sequence ID" value="QMS99058.1"/>
    <property type="molecule type" value="Genomic_DNA"/>
</dbReference>
<evidence type="ECO:0000313" key="1">
    <source>
        <dbReference type="EMBL" id="MBA5247295.1"/>
    </source>
</evidence>
<organism evidence="2 3">
    <name type="scientific">Marnyiella aurantia</name>
    <dbReference type="NCBI Taxonomy" id="2758037"/>
    <lineage>
        <taxon>Bacteria</taxon>
        <taxon>Pseudomonadati</taxon>
        <taxon>Bacteroidota</taxon>
        <taxon>Flavobacteriia</taxon>
        <taxon>Flavobacteriales</taxon>
        <taxon>Weeksellaceae</taxon>
        <taxon>Marnyiella</taxon>
    </lineage>
</organism>